<evidence type="ECO:0000256" key="11">
    <source>
        <dbReference type="PROSITE-ProRule" id="PRU00175"/>
    </source>
</evidence>
<dbReference type="GO" id="GO:0016567">
    <property type="term" value="P:protein ubiquitination"/>
    <property type="evidence" value="ECO:0007669"/>
    <property type="project" value="InterPro"/>
</dbReference>
<dbReference type="Proteomes" id="UP000239649">
    <property type="component" value="Unassembled WGS sequence"/>
</dbReference>
<dbReference type="SUPFAM" id="SSF57850">
    <property type="entry name" value="RING/U-box"/>
    <property type="match status" value="3"/>
</dbReference>
<evidence type="ECO:0000256" key="7">
    <source>
        <dbReference type="ARBA" id="ARBA00022737"/>
    </source>
</evidence>
<comment type="caution">
    <text evidence="15">The sequence shown here is derived from an EMBL/GenBank/DDBJ whole genome shotgun (WGS) entry which is preliminary data.</text>
</comment>
<feature type="region of interest" description="Disordered" evidence="12">
    <location>
        <begin position="1"/>
        <end position="45"/>
    </location>
</feature>
<dbReference type="InterPro" id="IPR044066">
    <property type="entry name" value="TRIAD_supradom"/>
</dbReference>
<dbReference type="InterPro" id="IPR002867">
    <property type="entry name" value="IBR_dom"/>
</dbReference>
<keyword evidence="8 11" id="KW-0863">Zinc-finger</keyword>
<dbReference type="OrthoDB" id="10009520at2759"/>
<evidence type="ECO:0000256" key="6">
    <source>
        <dbReference type="ARBA" id="ARBA00022723"/>
    </source>
</evidence>
<feature type="domain" description="RING-type" evidence="14">
    <location>
        <begin position="124"/>
        <end position="338"/>
    </location>
</feature>
<dbReference type="SMART" id="SM00647">
    <property type="entry name" value="IBR"/>
    <property type="match status" value="2"/>
</dbReference>
<keyword evidence="6" id="KW-0479">Metal-binding</keyword>
<feature type="domain" description="RING-type" evidence="13">
    <location>
        <begin position="128"/>
        <end position="174"/>
    </location>
</feature>
<keyword evidence="9" id="KW-0833">Ubl conjugation pathway</keyword>
<comment type="function">
    <text evidence="2">Might act as an E3 ubiquitin-protein ligase, or as part of E3 complex, which accepts ubiquitin from specific E2 ubiquitin-conjugating enzymes and then transfers it to substrates.</text>
</comment>
<dbReference type="FunFam" id="3.30.40.10:FF:000019">
    <property type="entry name" value="RBR-type E3 ubiquitin transferase"/>
    <property type="match status" value="1"/>
</dbReference>
<dbReference type="PROSITE" id="PS50089">
    <property type="entry name" value="ZF_RING_2"/>
    <property type="match status" value="1"/>
</dbReference>
<evidence type="ECO:0000256" key="4">
    <source>
        <dbReference type="ARBA" id="ARBA00012251"/>
    </source>
</evidence>
<comment type="catalytic activity">
    <reaction evidence="1">
        <text>[E2 ubiquitin-conjugating enzyme]-S-ubiquitinyl-L-cysteine + [acceptor protein]-L-lysine = [E2 ubiquitin-conjugating enzyme]-L-cysteine + [acceptor protein]-N(6)-ubiquitinyl-L-lysine.</text>
        <dbReference type="EC" id="2.3.2.31"/>
    </reaction>
</comment>
<evidence type="ECO:0000256" key="2">
    <source>
        <dbReference type="ARBA" id="ARBA00003976"/>
    </source>
</evidence>
<reference evidence="15 16" key="1">
    <citation type="journal article" date="2018" name="Plant J.">
        <title>Genome sequences of Chlorella sorokiniana UTEX 1602 and Micractinium conductrix SAG 241.80: implications to maltose excretion by a green alga.</title>
        <authorList>
            <person name="Arriola M.B."/>
            <person name="Velmurugan N."/>
            <person name="Zhang Y."/>
            <person name="Plunkett M.H."/>
            <person name="Hondzo H."/>
            <person name="Barney B.M."/>
        </authorList>
    </citation>
    <scope>NUCLEOTIDE SEQUENCE [LARGE SCALE GENOMIC DNA]</scope>
    <source>
        <strain evidence="15 16">SAG 241.80</strain>
    </source>
</reference>
<dbReference type="InterPro" id="IPR001841">
    <property type="entry name" value="Znf_RING"/>
</dbReference>
<evidence type="ECO:0000259" key="14">
    <source>
        <dbReference type="PROSITE" id="PS51873"/>
    </source>
</evidence>
<evidence type="ECO:0000313" key="15">
    <source>
        <dbReference type="EMBL" id="PSC75961.1"/>
    </source>
</evidence>
<dbReference type="Pfam" id="PF22191">
    <property type="entry name" value="IBR_1"/>
    <property type="match status" value="1"/>
</dbReference>
<evidence type="ECO:0000256" key="12">
    <source>
        <dbReference type="SAM" id="MobiDB-lite"/>
    </source>
</evidence>
<keyword evidence="16" id="KW-1185">Reference proteome</keyword>
<evidence type="ECO:0000256" key="1">
    <source>
        <dbReference type="ARBA" id="ARBA00001798"/>
    </source>
</evidence>
<dbReference type="AlphaFoldDB" id="A0A2P6VPE1"/>
<organism evidence="15 16">
    <name type="scientific">Micractinium conductrix</name>
    <dbReference type="NCBI Taxonomy" id="554055"/>
    <lineage>
        <taxon>Eukaryota</taxon>
        <taxon>Viridiplantae</taxon>
        <taxon>Chlorophyta</taxon>
        <taxon>core chlorophytes</taxon>
        <taxon>Trebouxiophyceae</taxon>
        <taxon>Chlorellales</taxon>
        <taxon>Chlorellaceae</taxon>
        <taxon>Chlorella clade</taxon>
        <taxon>Micractinium</taxon>
    </lineage>
</organism>
<feature type="region of interest" description="Disordered" evidence="12">
    <location>
        <begin position="596"/>
        <end position="623"/>
    </location>
</feature>
<feature type="compositionally biased region" description="Gly residues" evidence="12">
    <location>
        <begin position="25"/>
        <end position="35"/>
    </location>
</feature>
<evidence type="ECO:0000313" key="16">
    <source>
        <dbReference type="Proteomes" id="UP000239649"/>
    </source>
</evidence>
<dbReference type="CDD" id="cd23141">
    <property type="entry name" value="RING-HC_ARI6-like"/>
    <property type="match status" value="1"/>
</dbReference>
<keyword evidence="7" id="KW-0677">Repeat</keyword>
<evidence type="ECO:0000259" key="13">
    <source>
        <dbReference type="PROSITE" id="PS50089"/>
    </source>
</evidence>
<feature type="compositionally biased region" description="Gly residues" evidence="12">
    <location>
        <begin position="509"/>
        <end position="519"/>
    </location>
</feature>
<evidence type="ECO:0000256" key="10">
    <source>
        <dbReference type="ARBA" id="ARBA00022833"/>
    </source>
</evidence>
<proteinExistence type="inferred from homology"/>
<sequence length="660" mass="73245">MSDDHGDSEYMEEGSEAGYDSEGGYSSGDGFGGYSGDEAEASSPMAKSNKKTFVVLDREELRDRLKGAVAQVVDLLCISDAEATRALRFYKWDLGKLQEEWFTDPDAVRTKVGLVDEQPGTRRAEETCKICFESYAVADMAAARCKHYYCKDCWRGYVHNAVQSGPSCLDLRCPDPECKAAVPRSVIMATADEQHKQRYEEFAVNSFVDDQRQIAWCPAPDCQNAALSLSDRLGVAQDIFCRCGAAFCFNCKEEAHRPVDCETVRQWMIKNSAESENLNWILANTKPCPKCTRPIEKNQGCMHMTCSQCKHEFCWLCTGPWAEHGERTGGFYNCNRFKKAVEKGEVDEQEQKRQHARQSLERYMHYWQRWAENDSSRKKALQQVDKFRNEQAEILGERTATPTSQLKFVTDAWMQVVHCRRILKWTYSIAYYTFEESAGASKEQRDRMAQHQEFFEFNQGQAEHYLEKLHHKVEKDLSKFLKGKPAPDADGEPSGSGEGGAAEEASSSGAGGSGAGGSGDQAAWNTFREQLIGLTDVTRLHFEKLVNEFEKGLDAALKEYDAPMEDAVSVAAKAGVAADAEATAAAAAAAAKGKAAAAAAPSRRVTRSSKRRQGGPGDDEATAMEEAAGFWQCRHCTFANQDMDATDCDVCGQPRRGAAR</sequence>
<dbReference type="EC" id="2.3.2.31" evidence="4"/>
<evidence type="ECO:0000256" key="9">
    <source>
        <dbReference type="ARBA" id="ARBA00022786"/>
    </source>
</evidence>
<gene>
    <name evidence="15" type="ORF">C2E20_1597</name>
</gene>
<dbReference type="PROSITE" id="PS51873">
    <property type="entry name" value="TRIAD"/>
    <property type="match status" value="1"/>
</dbReference>
<dbReference type="InterPro" id="IPR045840">
    <property type="entry name" value="Ariadne"/>
</dbReference>
<dbReference type="Gene3D" id="3.30.40.10">
    <property type="entry name" value="Zinc/RING finger domain, C3HC4 (zinc finger)"/>
    <property type="match status" value="1"/>
</dbReference>
<name>A0A2P6VPE1_9CHLO</name>
<dbReference type="GO" id="GO:0008270">
    <property type="term" value="F:zinc ion binding"/>
    <property type="evidence" value="ECO:0007669"/>
    <property type="project" value="UniProtKB-KW"/>
</dbReference>
<dbReference type="Pfam" id="PF01485">
    <property type="entry name" value="IBR"/>
    <property type="match status" value="1"/>
</dbReference>
<dbReference type="InterPro" id="IPR031127">
    <property type="entry name" value="E3_UB_ligase_RBR"/>
</dbReference>
<evidence type="ECO:0000256" key="5">
    <source>
        <dbReference type="ARBA" id="ARBA00022679"/>
    </source>
</evidence>
<evidence type="ECO:0000256" key="8">
    <source>
        <dbReference type="ARBA" id="ARBA00022771"/>
    </source>
</evidence>
<dbReference type="EMBL" id="LHPF02000002">
    <property type="protein sequence ID" value="PSC75961.1"/>
    <property type="molecule type" value="Genomic_DNA"/>
</dbReference>
<dbReference type="InterPro" id="IPR013083">
    <property type="entry name" value="Znf_RING/FYVE/PHD"/>
</dbReference>
<keyword evidence="5" id="KW-0808">Transferase</keyword>
<feature type="region of interest" description="Disordered" evidence="12">
    <location>
        <begin position="481"/>
        <end position="521"/>
    </location>
</feature>
<dbReference type="STRING" id="554055.A0A2P6VPE1"/>
<dbReference type="GO" id="GO:0016874">
    <property type="term" value="F:ligase activity"/>
    <property type="evidence" value="ECO:0007669"/>
    <property type="project" value="UniProtKB-KW"/>
</dbReference>
<dbReference type="GO" id="GO:0061630">
    <property type="term" value="F:ubiquitin protein ligase activity"/>
    <property type="evidence" value="ECO:0007669"/>
    <property type="project" value="UniProtKB-EC"/>
</dbReference>
<protein>
    <recommendedName>
        <fullName evidence="4">RBR-type E3 ubiquitin transferase</fullName>
        <ecNumber evidence="4">2.3.2.31</ecNumber>
    </recommendedName>
</protein>
<comment type="similarity">
    <text evidence="3">Belongs to the RBR family. Ariadne subfamily.</text>
</comment>
<feature type="compositionally biased region" description="Basic residues" evidence="12">
    <location>
        <begin position="604"/>
        <end position="613"/>
    </location>
</feature>
<keyword evidence="10" id="KW-0862">Zinc</keyword>
<dbReference type="CDD" id="cd22583">
    <property type="entry name" value="Rcat_RBR_ARI7-like"/>
    <property type="match status" value="1"/>
</dbReference>
<dbReference type="Gene3D" id="1.20.120.1750">
    <property type="match status" value="1"/>
</dbReference>
<dbReference type="Pfam" id="PF19422">
    <property type="entry name" value="Ariadne"/>
    <property type="match status" value="1"/>
</dbReference>
<dbReference type="PANTHER" id="PTHR11685">
    <property type="entry name" value="RBR FAMILY RING FINGER AND IBR DOMAIN-CONTAINING"/>
    <property type="match status" value="1"/>
</dbReference>
<accession>A0A2P6VPE1</accession>
<evidence type="ECO:0000256" key="3">
    <source>
        <dbReference type="ARBA" id="ARBA00005884"/>
    </source>
</evidence>